<dbReference type="EMBL" id="AKHW03002524">
    <property type="protein sequence ID" value="KYO38333.1"/>
    <property type="molecule type" value="Genomic_DNA"/>
</dbReference>
<proteinExistence type="predicted"/>
<dbReference type="AlphaFoldDB" id="A0A151NNH4"/>
<keyword evidence="2" id="KW-1185">Reference proteome</keyword>
<protein>
    <submittedName>
        <fullName evidence="1">Uncharacterized protein</fullName>
    </submittedName>
</protein>
<comment type="caution">
    <text evidence="1">The sequence shown here is derived from an EMBL/GenBank/DDBJ whole genome shotgun (WGS) entry which is preliminary data.</text>
</comment>
<gene>
    <name evidence="1" type="ORF">Y1Q_0015594</name>
</gene>
<sequence>MGLVHKVSLYQTHSAPKGCLIQPSWKLWFLHLNHSHVIPRTPENKKNEKTSVFACRASYTAGLPGMSLTAIDAAITLISGCDLPCIQKNFTCATASKWCSMESADLAEK</sequence>
<organism evidence="1 2">
    <name type="scientific">Alligator mississippiensis</name>
    <name type="common">American alligator</name>
    <dbReference type="NCBI Taxonomy" id="8496"/>
    <lineage>
        <taxon>Eukaryota</taxon>
        <taxon>Metazoa</taxon>
        <taxon>Chordata</taxon>
        <taxon>Craniata</taxon>
        <taxon>Vertebrata</taxon>
        <taxon>Euteleostomi</taxon>
        <taxon>Archelosauria</taxon>
        <taxon>Archosauria</taxon>
        <taxon>Crocodylia</taxon>
        <taxon>Alligatoridae</taxon>
        <taxon>Alligatorinae</taxon>
        <taxon>Alligator</taxon>
    </lineage>
</organism>
<reference evidence="1 2" key="1">
    <citation type="journal article" date="2012" name="Genome Biol.">
        <title>Sequencing three crocodilian genomes to illuminate the evolution of archosaurs and amniotes.</title>
        <authorList>
            <person name="St John J.A."/>
            <person name="Braun E.L."/>
            <person name="Isberg S.R."/>
            <person name="Miles L.G."/>
            <person name="Chong A.Y."/>
            <person name="Gongora J."/>
            <person name="Dalzell P."/>
            <person name="Moran C."/>
            <person name="Bed'hom B."/>
            <person name="Abzhanov A."/>
            <person name="Burgess S.C."/>
            <person name="Cooksey A.M."/>
            <person name="Castoe T.A."/>
            <person name="Crawford N.G."/>
            <person name="Densmore L.D."/>
            <person name="Drew J.C."/>
            <person name="Edwards S.V."/>
            <person name="Faircloth B.C."/>
            <person name="Fujita M.K."/>
            <person name="Greenwold M.J."/>
            <person name="Hoffmann F.G."/>
            <person name="Howard J.M."/>
            <person name="Iguchi T."/>
            <person name="Janes D.E."/>
            <person name="Khan S.Y."/>
            <person name="Kohno S."/>
            <person name="de Koning A.J."/>
            <person name="Lance S.L."/>
            <person name="McCarthy F.M."/>
            <person name="McCormack J.E."/>
            <person name="Merchant M.E."/>
            <person name="Peterson D.G."/>
            <person name="Pollock D.D."/>
            <person name="Pourmand N."/>
            <person name="Raney B.J."/>
            <person name="Roessler K.A."/>
            <person name="Sanford J.R."/>
            <person name="Sawyer R.H."/>
            <person name="Schmidt C.J."/>
            <person name="Triplett E.W."/>
            <person name="Tuberville T.D."/>
            <person name="Venegas-Anaya M."/>
            <person name="Howard J.T."/>
            <person name="Jarvis E.D."/>
            <person name="Guillette L.J.Jr."/>
            <person name="Glenn T.C."/>
            <person name="Green R.E."/>
            <person name="Ray D.A."/>
        </authorList>
    </citation>
    <scope>NUCLEOTIDE SEQUENCE [LARGE SCALE GENOMIC DNA]</scope>
    <source>
        <strain evidence="1">KSC_2009_1</strain>
    </source>
</reference>
<accession>A0A151NNH4</accession>
<evidence type="ECO:0000313" key="2">
    <source>
        <dbReference type="Proteomes" id="UP000050525"/>
    </source>
</evidence>
<dbReference type="Proteomes" id="UP000050525">
    <property type="component" value="Unassembled WGS sequence"/>
</dbReference>
<evidence type="ECO:0000313" key="1">
    <source>
        <dbReference type="EMBL" id="KYO38333.1"/>
    </source>
</evidence>
<name>A0A151NNH4_ALLMI</name>